<feature type="domain" description="HOOK N-terminal" evidence="5">
    <location>
        <begin position="15"/>
        <end position="50"/>
    </location>
</feature>
<dbReference type="GO" id="GO:0008017">
    <property type="term" value="F:microtubule binding"/>
    <property type="evidence" value="ECO:0007669"/>
    <property type="project" value="TreeGrafter"/>
</dbReference>
<dbReference type="GO" id="GO:0051959">
    <property type="term" value="F:dynein light intermediate chain binding"/>
    <property type="evidence" value="ECO:0007669"/>
    <property type="project" value="TreeGrafter"/>
</dbReference>
<organism evidence="6 7">
    <name type="scientific">Caerostris extrusa</name>
    <name type="common">Bark spider</name>
    <name type="synonym">Caerostris bankana</name>
    <dbReference type="NCBI Taxonomy" id="172846"/>
    <lineage>
        <taxon>Eukaryota</taxon>
        <taxon>Metazoa</taxon>
        <taxon>Ecdysozoa</taxon>
        <taxon>Arthropoda</taxon>
        <taxon>Chelicerata</taxon>
        <taxon>Arachnida</taxon>
        <taxon>Araneae</taxon>
        <taxon>Araneomorphae</taxon>
        <taxon>Entelegynae</taxon>
        <taxon>Araneoidea</taxon>
        <taxon>Araneidae</taxon>
        <taxon>Caerostris</taxon>
    </lineage>
</organism>
<dbReference type="GO" id="GO:0005813">
    <property type="term" value="C:centrosome"/>
    <property type="evidence" value="ECO:0007669"/>
    <property type="project" value="TreeGrafter"/>
</dbReference>
<dbReference type="Proteomes" id="UP001054945">
    <property type="component" value="Unassembled WGS sequence"/>
</dbReference>
<dbReference type="SUPFAM" id="SSF116907">
    <property type="entry name" value="Hook domain"/>
    <property type="match status" value="1"/>
</dbReference>
<name>A0AAV4X8Z2_CAEEX</name>
<dbReference type="GO" id="GO:0005737">
    <property type="term" value="C:cytoplasm"/>
    <property type="evidence" value="ECO:0007669"/>
    <property type="project" value="UniProtKB-SubCell"/>
</dbReference>
<evidence type="ECO:0000313" key="6">
    <source>
        <dbReference type="EMBL" id="GIY91555.1"/>
    </source>
</evidence>
<protein>
    <submittedName>
        <fullName evidence="6">Protein Daple</fullName>
    </submittedName>
</protein>
<keyword evidence="7" id="KW-1185">Reference proteome</keyword>
<proteinExistence type="predicted"/>
<evidence type="ECO:0000256" key="4">
    <source>
        <dbReference type="SAM" id="MobiDB-lite"/>
    </source>
</evidence>
<keyword evidence="2" id="KW-0963">Cytoplasm</keyword>
<dbReference type="EMBL" id="BPLR01017429">
    <property type="protein sequence ID" value="GIY91555.1"/>
    <property type="molecule type" value="Genomic_DNA"/>
</dbReference>
<evidence type="ECO:0000313" key="7">
    <source>
        <dbReference type="Proteomes" id="UP001054945"/>
    </source>
</evidence>
<dbReference type="AlphaFoldDB" id="A0AAV4X8Z2"/>
<evidence type="ECO:0000259" key="5">
    <source>
        <dbReference type="Pfam" id="PF19047"/>
    </source>
</evidence>
<reference evidence="6 7" key="1">
    <citation type="submission" date="2021-06" db="EMBL/GenBank/DDBJ databases">
        <title>Caerostris extrusa draft genome.</title>
        <authorList>
            <person name="Kono N."/>
            <person name="Arakawa K."/>
        </authorList>
    </citation>
    <scope>NUCLEOTIDE SEQUENCE [LARGE SCALE GENOMIC DNA]</scope>
</reference>
<dbReference type="InterPro" id="IPR036872">
    <property type="entry name" value="CH_dom_sf"/>
</dbReference>
<dbReference type="GO" id="GO:0031122">
    <property type="term" value="P:cytoplasmic microtubule organization"/>
    <property type="evidence" value="ECO:0007669"/>
    <property type="project" value="TreeGrafter"/>
</dbReference>
<dbReference type="PANTHER" id="PTHR18947:SF28">
    <property type="entry name" value="GIRDIN, ISOFORM A"/>
    <property type="match status" value="1"/>
</dbReference>
<dbReference type="PANTHER" id="PTHR18947">
    <property type="entry name" value="HOOK PROTEINS"/>
    <property type="match status" value="1"/>
</dbReference>
<comment type="caution">
    <text evidence="6">The sequence shown here is derived from an EMBL/GenBank/DDBJ whole genome shotgun (WGS) entry which is preliminary data.</text>
</comment>
<sequence>MNIQVWEKWRFYYFLILGCAVQCERKEHFIEIIKSMDLDIQHKIVDYIQQRGNVGQAKRAGTHVQPFGSTSSSPSQRKDELSQRVIQSALQNLCFTSGTSTLSPTSSTSIDKSHLIVELADVKARFFLENFSKKKKNEGITELKEELEKSKESQCKLRQENLELIQDARTAKKTYRD</sequence>
<keyword evidence="3" id="KW-0175">Coiled coil</keyword>
<evidence type="ECO:0000256" key="3">
    <source>
        <dbReference type="ARBA" id="ARBA00023054"/>
    </source>
</evidence>
<comment type="subcellular location">
    <subcellularLocation>
        <location evidence="1">Cytoplasm</location>
    </subcellularLocation>
</comment>
<dbReference type="Pfam" id="PF19047">
    <property type="entry name" value="HOOK_N"/>
    <property type="match status" value="1"/>
</dbReference>
<dbReference type="Gene3D" id="1.10.418.10">
    <property type="entry name" value="Calponin-like domain"/>
    <property type="match status" value="1"/>
</dbReference>
<accession>A0AAV4X8Z2</accession>
<evidence type="ECO:0000256" key="1">
    <source>
        <dbReference type="ARBA" id="ARBA00004496"/>
    </source>
</evidence>
<dbReference type="GO" id="GO:0030705">
    <property type="term" value="P:cytoskeleton-dependent intracellular transport"/>
    <property type="evidence" value="ECO:0007669"/>
    <property type="project" value="InterPro"/>
</dbReference>
<evidence type="ECO:0000256" key="2">
    <source>
        <dbReference type="ARBA" id="ARBA00022490"/>
    </source>
</evidence>
<feature type="region of interest" description="Disordered" evidence="4">
    <location>
        <begin position="59"/>
        <end position="78"/>
    </location>
</feature>
<gene>
    <name evidence="6" type="primary">X975_21463</name>
    <name evidence="6" type="ORF">CEXT_795481</name>
</gene>
<dbReference type="InterPro" id="IPR043936">
    <property type="entry name" value="HOOK_N"/>
</dbReference>